<dbReference type="PANTHER" id="PTHR45138">
    <property type="entry name" value="REGULATORY COMPONENTS OF SENSORY TRANSDUCTION SYSTEM"/>
    <property type="match status" value="1"/>
</dbReference>
<accession>L8JBN1</accession>
<proteinExistence type="predicted"/>
<feature type="transmembrane region" description="Helical" evidence="4">
    <location>
        <begin position="29"/>
        <end position="49"/>
    </location>
</feature>
<dbReference type="EMBL" id="AMZO01000016">
    <property type="protein sequence ID" value="ELR65678.1"/>
    <property type="molecule type" value="Genomic_DNA"/>
</dbReference>
<evidence type="ECO:0000256" key="2">
    <source>
        <dbReference type="ARBA" id="ARBA00012528"/>
    </source>
</evidence>
<dbReference type="PANTHER" id="PTHR45138:SF9">
    <property type="entry name" value="DIGUANYLATE CYCLASE DGCM-RELATED"/>
    <property type="match status" value="1"/>
</dbReference>
<evidence type="ECO:0000256" key="4">
    <source>
        <dbReference type="SAM" id="Phobius"/>
    </source>
</evidence>
<dbReference type="NCBIfam" id="TIGR00254">
    <property type="entry name" value="GGDEF"/>
    <property type="match status" value="1"/>
</dbReference>
<evidence type="ECO:0000313" key="7">
    <source>
        <dbReference type="Proteomes" id="UP000011134"/>
    </source>
</evidence>
<comment type="cofactor">
    <cofactor evidence="1">
        <name>Mg(2+)</name>
        <dbReference type="ChEBI" id="CHEBI:18420"/>
    </cofactor>
</comment>
<feature type="transmembrane region" description="Helical" evidence="4">
    <location>
        <begin position="55"/>
        <end position="75"/>
    </location>
</feature>
<protein>
    <recommendedName>
        <fullName evidence="2">diguanylate cyclase</fullName>
        <ecNumber evidence="2">2.7.7.65</ecNumber>
    </recommendedName>
</protein>
<dbReference type="AlphaFoldDB" id="L8JBN1"/>
<dbReference type="CDD" id="cd01949">
    <property type="entry name" value="GGDEF"/>
    <property type="match status" value="1"/>
</dbReference>
<keyword evidence="4" id="KW-0812">Transmembrane</keyword>
<dbReference type="InterPro" id="IPR029787">
    <property type="entry name" value="Nucleotide_cyclase"/>
</dbReference>
<dbReference type="OrthoDB" id="5811787at2"/>
<feature type="domain" description="GGDEF" evidence="5">
    <location>
        <begin position="219"/>
        <end position="350"/>
    </location>
</feature>
<feature type="transmembrane region" description="Helical" evidence="4">
    <location>
        <begin position="106"/>
        <end position="123"/>
    </location>
</feature>
<dbReference type="InterPro" id="IPR043128">
    <property type="entry name" value="Rev_trsase/Diguanyl_cyclase"/>
</dbReference>
<reference evidence="6 7" key="1">
    <citation type="submission" date="2012-12" db="EMBL/GenBank/DDBJ databases">
        <title>Genome Assembly of Photobacterium sp. AK15.</title>
        <authorList>
            <person name="Khatri I."/>
            <person name="Vaidya B."/>
            <person name="Srinivas T.N.R."/>
            <person name="Subramanian S."/>
            <person name="Pinnaka A."/>
        </authorList>
    </citation>
    <scope>NUCLEOTIDE SEQUENCE [LARGE SCALE GENOMIC DNA]</scope>
    <source>
        <strain evidence="6 7">AK15</strain>
    </source>
</reference>
<evidence type="ECO:0000256" key="1">
    <source>
        <dbReference type="ARBA" id="ARBA00001946"/>
    </source>
</evidence>
<evidence type="ECO:0000256" key="3">
    <source>
        <dbReference type="ARBA" id="ARBA00034247"/>
    </source>
</evidence>
<dbReference type="Proteomes" id="UP000011134">
    <property type="component" value="Unassembled WGS sequence"/>
</dbReference>
<dbReference type="RefSeq" id="WP_007465618.1">
    <property type="nucleotide sequence ID" value="NZ_AMZO01000016.1"/>
</dbReference>
<dbReference type="Pfam" id="PF00990">
    <property type="entry name" value="GGDEF"/>
    <property type="match status" value="1"/>
</dbReference>
<comment type="catalytic activity">
    <reaction evidence="3">
        <text>2 GTP = 3',3'-c-di-GMP + 2 diphosphate</text>
        <dbReference type="Rhea" id="RHEA:24898"/>
        <dbReference type="ChEBI" id="CHEBI:33019"/>
        <dbReference type="ChEBI" id="CHEBI:37565"/>
        <dbReference type="ChEBI" id="CHEBI:58805"/>
        <dbReference type="EC" id="2.7.7.65"/>
    </reaction>
</comment>
<dbReference type="InterPro" id="IPR000160">
    <property type="entry name" value="GGDEF_dom"/>
</dbReference>
<dbReference type="Gene3D" id="3.30.70.270">
    <property type="match status" value="1"/>
</dbReference>
<dbReference type="PATRIC" id="fig|1056511.3.peg.2252"/>
<gene>
    <name evidence="6" type="ORF">C942_00762</name>
</gene>
<feature type="transmembrane region" description="Helical" evidence="4">
    <location>
        <begin position="128"/>
        <end position="145"/>
    </location>
</feature>
<keyword evidence="4" id="KW-1133">Transmembrane helix</keyword>
<dbReference type="EC" id="2.7.7.65" evidence="2"/>
<dbReference type="SUPFAM" id="SSF55073">
    <property type="entry name" value="Nucleotide cyclase"/>
    <property type="match status" value="1"/>
</dbReference>
<dbReference type="InterPro" id="IPR050469">
    <property type="entry name" value="Diguanylate_Cyclase"/>
</dbReference>
<organism evidence="6 7">
    <name type="scientific">Photobacterium marinum</name>
    <dbReference type="NCBI Taxonomy" id="1056511"/>
    <lineage>
        <taxon>Bacteria</taxon>
        <taxon>Pseudomonadati</taxon>
        <taxon>Pseudomonadota</taxon>
        <taxon>Gammaproteobacteria</taxon>
        <taxon>Vibrionales</taxon>
        <taxon>Vibrionaceae</taxon>
        <taxon>Photobacterium</taxon>
    </lineage>
</organism>
<comment type="caution">
    <text evidence="6">The sequence shown here is derived from an EMBL/GenBank/DDBJ whole genome shotgun (WGS) entry which is preliminary data.</text>
</comment>
<feature type="transmembrane region" description="Helical" evidence="4">
    <location>
        <begin position="82"/>
        <end position="100"/>
    </location>
</feature>
<name>L8JBN1_9GAMM</name>
<dbReference type="FunFam" id="3.30.70.270:FF:000001">
    <property type="entry name" value="Diguanylate cyclase domain protein"/>
    <property type="match status" value="1"/>
</dbReference>
<dbReference type="PROSITE" id="PS50887">
    <property type="entry name" value="GGDEF"/>
    <property type="match status" value="1"/>
</dbReference>
<dbReference type="GO" id="GO:0052621">
    <property type="term" value="F:diguanylate cyclase activity"/>
    <property type="evidence" value="ECO:0007669"/>
    <property type="project" value="UniProtKB-EC"/>
</dbReference>
<feature type="transmembrane region" description="Helical" evidence="4">
    <location>
        <begin position="157"/>
        <end position="175"/>
    </location>
</feature>
<keyword evidence="4" id="KW-0472">Membrane</keyword>
<dbReference type="SMART" id="SM00267">
    <property type="entry name" value="GGDEF"/>
    <property type="match status" value="1"/>
</dbReference>
<keyword evidence="7" id="KW-1185">Reference proteome</keyword>
<evidence type="ECO:0000313" key="6">
    <source>
        <dbReference type="EMBL" id="ELR65678.1"/>
    </source>
</evidence>
<sequence length="350" mass="39656">MTTVIKSEQLKSTNYAYYEKREQILKKQLAILFPVTGAICLLCAFTYYVADVSSVFTIAALTGAVLSYLLSLMNLRNGNPYILIWIFIGFSTAVCCYGFYSDNTHMVSNTIALTIPLLCFFSLRYKHALSYSLAFGLIYIFLSIGEISSKEQQLTEVLQNISSYTMIFIMAHLLARHRNEAISKVRKTATTDFLTGLKNRHGIENIYQNEAARCQRYLRDFSMLLLDIDNLKNINDRYGLQAGDKVLMMVSNLMRDKIRQTDHIARLSSEEFCLLLPNTSITQAEEMATRLKDDIASCSLELENGQTVTVTISIGLTPVEYQEFSIDYSKADSALQRAKNWGRNQVVVSQ</sequence>
<evidence type="ECO:0000259" key="5">
    <source>
        <dbReference type="PROSITE" id="PS50887"/>
    </source>
</evidence>